<protein>
    <submittedName>
        <fullName evidence="4">Enoyl-CoA hydratase</fullName>
    </submittedName>
</protein>
<organism evidence="4 5">
    <name type="scientific">Paraburkholderia terricola</name>
    <dbReference type="NCBI Taxonomy" id="169427"/>
    <lineage>
        <taxon>Bacteria</taxon>
        <taxon>Pseudomonadati</taxon>
        <taxon>Pseudomonadota</taxon>
        <taxon>Betaproteobacteria</taxon>
        <taxon>Burkholderiales</taxon>
        <taxon>Burkholderiaceae</taxon>
        <taxon>Paraburkholderia</taxon>
    </lineage>
</organism>
<dbReference type="InterPro" id="IPR018376">
    <property type="entry name" value="Enoyl-CoA_hyd/isom_CS"/>
</dbReference>
<comment type="similarity">
    <text evidence="1 2">Belongs to the enoyl-CoA hydratase/isomerase family.</text>
</comment>
<feature type="region of interest" description="Disordered" evidence="3">
    <location>
        <begin position="252"/>
        <end position="287"/>
    </location>
</feature>
<proteinExistence type="inferred from homology"/>
<dbReference type="InterPro" id="IPR029045">
    <property type="entry name" value="ClpP/crotonase-like_dom_sf"/>
</dbReference>
<dbReference type="EMBL" id="FRAB01000025">
    <property type="protein sequence ID" value="SHK50782.1"/>
    <property type="molecule type" value="Genomic_DNA"/>
</dbReference>
<gene>
    <name evidence="4" type="ORF">SAMN05192548_102512</name>
</gene>
<dbReference type="InterPro" id="IPR014748">
    <property type="entry name" value="Enoyl-CoA_hydra_C"/>
</dbReference>
<dbReference type="NCBIfam" id="NF005595">
    <property type="entry name" value="PRK07327.1"/>
    <property type="match status" value="1"/>
</dbReference>
<evidence type="ECO:0000256" key="2">
    <source>
        <dbReference type="RuleBase" id="RU003707"/>
    </source>
</evidence>
<evidence type="ECO:0000256" key="3">
    <source>
        <dbReference type="SAM" id="MobiDB-lite"/>
    </source>
</evidence>
<dbReference type="GO" id="GO:0003824">
    <property type="term" value="F:catalytic activity"/>
    <property type="evidence" value="ECO:0007669"/>
    <property type="project" value="InterPro"/>
</dbReference>
<dbReference type="Gene3D" id="3.90.226.10">
    <property type="entry name" value="2-enoyl-CoA Hydratase, Chain A, domain 1"/>
    <property type="match status" value="1"/>
</dbReference>
<accession>A0A1M6T1A1</accession>
<dbReference type="PANTHER" id="PTHR43459:SF3">
    <property type="entry name" value="ENOYL-COA HYDRATASE ECHA15 (ENOYL HYDRASE) (UNSATURATED ACYL-COA HYDRATASE) (CROTONASE)-RELATED"/>
    <property type="match status" value="1"/>
</dbReference>
<dbReference type="STRING" id="169427.SAMN05192548_102512"/>
<dbReference type="AlphaFoldDB" id="A0A1M6T1A1"/>
<dbReference type="Gene3D" id="1.10.12.10">
    <property type="entry name" value="Lyase 2-enoyl-coa Hydratase, Chain A, domain 2"/>
    <property type="match status" value="1"/>
</dbReference>
<evidence type="ECO:0000256" key="1">
    <source>
        <dbReference type="ARBA" id="ARBA00005254"/>
    </source>
</evidence>
<reference evidence="4 5" key="1">
    <citation type="submission" date="2016-11" db="EMBL/GenBank/DDBJ databases">
        <authorList>
            <person name="Jaros S."/>
            <person name="Januszkiewicz K."/>
            <person name="Wedrychowicz H."/>
        </authorList>
    </citation>
    <scope>NUCLEOTIDE SEQUENCE [LARGE SCALE GENOMIC DNA]</scope>
    <source>
        <strain evidence="4 5">LMG 20594</strain>
    </source>
</reference>
<name>A0A1M6T1A1_9BURK</name>
<dbReference type="PROSITE" id="PS00166">
    <property type="entry name" value="ENOYL_COA_HYDRATASE"/>
    <property type="match status" value="1"/>
</dbReference>
<sequence>MAIPYAEYEHLLFDHKPNGVLLVTINRPEKYNATNERLHWELSKVWLTVGEDANTKVVVITGAGKAFSAGGDLDMVTRNLDDYWGVLRTGQEALDIVYNMLNLEKPIISAINGVAVGAGLATALTADISIIAEDARFTDGHTKLGVASGDHALMMWPLLCGMAKAKYYLLTADFIDGREAERIGLVSRCVKAEELLPTALATADKLAAGSQLAIRWTKRSLNHWYKAAGPIFDLSVALEMLNFVDDDAREGVRSVREKRPPQFPSAREGTYQEAGPGNVLRSRKGIE</sequence>
<evidence type="ECO:0000313" key="5">
    <source>
        <dbReference type="Proteomes" id="UP000184395"/>
    </source>
</evidence>
<dbReference type="CDD" id="cd06558">
    <property type="entry name" value="crotonase-like"/>
    <property type="match status" value="1"/>
</dbReference>
<dbReference type="PANTHER" id="PTHR43459">
    <property type="entry name" value="ENOYL-COA HYDRATASE"/>
    <property type="match status" value="1"/>
</dbReference>
<dbReference type="Pfam" id="PF00378">
    <property type="entry name" value="ECH_1"/>
    <property type="match status" value="1"/>
</dbReference>
<dbReference type="SUPFAM" id="SSF52096">
    <property type="entry name" value="ClpP/crotonase"/>
    <property type="match status" value="1"/>
</dbReference>
<dbReference type="Proteomes" id="UP000184395">
    <property type="component" value="Unassembled WGS sequence"/>
</dbReference>
<dbReference type="InterPro" id="IPR001753">
    <property type="entry name" value="Enoyl-CoA_hydra/iso"/>
</dbReference>
<evidence type="ECO:0000313" key="4">
    <source>
        <dbReference type="EMBL" id="SHK50782.1"/>
    </source>
</evidence>